<evidence type="ECO:0000256" key="1">
    <source>
        <dbReference type="SAM" id="SignalP"/>
    </source>
</evidence>
<dbReference type="AlphaFoldDB" id="A0A921U8N3"/>
<dbReference type="PROSITE" id="PS51257">
    <property type="entry name" value="PROKAR_LIPOPROTEIN"/>
    <property type="match status" value="1"/>
</dbReference>
<feature type="chain" id="PRO_5037572903" evidence="1">
    <location>
        <begin position="29"/>
        <end position="95"/>
    </location>
</feature>
<reference evidence="2" key="1">
    <citation type="journal article" date="2019" name="BMC Genomics">
        <title>A new reference genome for Sorghum bicolor reveals high levels of sequence similarity between sweet and grain genotypes: implications for the genetics of sugar metabolism.</title>
        <authorList>
            <person name="Cooper E.A."/>
            <person name="Brenton Z.W."/>
            <person name="Flinn B.S."/>
            <person name="Jenkins J."/>
            <person name="Shu S."/>
            <person name="Flowers D."/>
            <person name="Luo F."/>
            <person name="Wang Y."/>
            <person name="Xia P."/>
            <person name="Barry K."/>
            <person name="Daum C."/>
            <person name="Lipzen A."/>
            <person name="Yoshinaga Y."/>
            <person name="Schmutz J."/>
            <person name="Saski C."/>
            <person name="Vermerris W."/>
            <person name="Kresovich S."/>
        </authorList>
    </citation>
    <scope>NUCLEOTIDE SEQUENCE</scope>
</reference>
<accession>A0A921U8N3</accession>
<dbReference type="Proteomes" id="UP000807115">
    <property type="component" value="Chromosome 7"/>
</dbReference>
<dbReference type="Gramene" id="EES14548">
    <property type="protein sequence ID" value="EES14548"/>
    <property type="gene ID" value="SORBI_3007G040600"/>
</dbReference>
<gene>
    <name evidence="2" type="ORF">BDA96_07G042900</name>
</gene>
<dbReference type="EMBL" id="CM027686">
    <property type="protein sequence ID" value="KAG0522504.1"/>
    <property type="molecule type" value="Genomic_DNA"/>
</dbReference>
<evidence type="ECO:0000313" key="2">
    <source>
        <dbReference type="EMBL" id="KAG0522504.1"/>
    </source>
</evidence>
<protein>
    <submittedName>
        <fullName evidence="2">Uncharacterized protein</fullName>
    </submittedName>
</protein>
<dbReference type="Pfam" id="PF06639">
    <property type="entry name" value="BAP"/>
    <property type="match status" value="1"/>
</dbReference>
<keyword evidence="1" id="KW-0732">Signal</keyword>
<proteinExistence type="predicted"/>
<organism evidence="2 3">
    <name type="scientific">Sorghum bicolor</name>
    <name type="common">Sorghum</name>
    <name type="synonym">Sorghum vulgare</name>
    <dbReference type="NCBI Taxonomy" id="4558"/>
    <lineage>
        <taxon>Eukaryota</taxon>
        <taxon>Viridiplantae</taxon>
        <taxon>Streptophyta</taxon>
        <taxon>Embryophyta</taxon>
        <taxon>Tracheophyta</taxon>
        <taxon>Spermatophyta</taxon>
        <taxon>Magnoliopsida</taxon>
        <taxon>Liliopsida</taxon>
        <taxon>Poales</taxon>
        <taxon>Poaceae</taxon>
        <taxon>PACMAD clade</taxon>
        <taxon>Panicoideae</taxon>
        <taxon>Andropogonodae</taxon>
        <taxon>Andropogoneae</taxon>
        <taxon>Sorghinae</taxon>
        <taxon>Sorghum</taxon>
    </lineage>
</organism>
<reference evidence="2" key="2">
    <citation type="submission" date="2020-10" db="EMBL/GenBank/DDBJ databases">
        <authorList>
            <person name="Cooper E.A."/>
            <person name="Brenton Z.W."/>
            <person name="Flinn B.S."/>
            <person name="Jenkins J."/>
            <person name="Shu S."/>
            <person name="Flowers D."/>
            <person name="Luo F."/>
            <person name="Wang Y."/>
            <person name="Xia P."/>
            <person name="Barry K."/>
            <person name="Daum C."/>
            <person name="Lipzen A."/>
            <person name="Yoshinaga Y."/>
            <person name="Schmutz J."/>
            <person name="Saski C."/>
            <person name="Vermerris W."/>
            <person name="Kresovich S."/>
        </authorList>
    </citation>
    <scope>NUCLEOTIDE SEQUENCE</scope>
</reference>
<sequence>MAKFLNYTSVQVLFILSMVLLASCVTHAQIISGEAREVSKTGSTTMTTMVAPRKIIDDNKNLLCYLKGALYCCDLIRKCWHDIKECWKRCHGGKV</sequence>
<name>A0A921U8N3_SORBI</name>
<evidence type="ECO:0000313" key="3">
    <source>
        <dbReference type="Proteomes" id="UP000807115"/>
    </source>
</evidence>
<dbReference type="InterPro" id="IPR009540">
    <property type="entry name" value="BAP"/>
</dbReference>
<comment type="caution">
    <text evidence="2">The sequence shown here is derived from an EMBL/GenBank/DDBJ whole genome shotgun (WGS) entry which is preliminary data.</text>
</comment>
<feature type="signal peptide" evidence="1">
    <location>
        <begin position="1"/>
        <end position="28"/>
    </location>
</feature>
<dbReference type="OMA" id="WHDIKEC"/>